<dbReference type="InterPro" id="IPR018739">
    <property type="entry name" value="DUF2281"/>
</dbReference>
<reference evidence="2" key="1">
    <citation type="submission" date="2019-02" db="EMBL/GenBank/DDBJ databases">
        <authorList>
            <person name="Gruber-Vodicka R. H."/>
            <person name="Seah K. B. B."/>
        </authorList>
    </citation>
    <scope>NUCLEOTIDE SEQUENCE</scope>
    <source>
        <strain evidence="3">BECK_DK161</strain>
        <strain evidence="2">BECK_DK47</strain>
    </source>
</reference>
<evidence type="ECO:0000313" key="3">
    <source>
        <dbReference type="EMBL" id="VFJ56934.1"/>
    </source>
</evidence>
<dbReference type="EMBL" id="CAADEY010000056">
    <property type="protein sequence ID" value="VFJ56934.1"/>
    <property type="molecule type" value="Genomic_DNA"/>
</dbReference>
<evidence type="ECO:0000259" key="1">
    <source>
        <dbReference type="Pfam" id="PF10047"/>
    </source>
</evidence>
<name>A0A450S0V8_9GAMM</name>
<organism evidence="2">
    <name type="scientific">Candidatus Kentrum sp. DK</name>
    <dbReference type="NCBI Taxonomy" id="2126562"/>
    <lineage>
        <taxon>Bacteria</taxon>
        <taxon>Pseudomonadati</taxon>
        <taxon>Pseudomonadota</taxon>
        <taxon>Gammaproteobacteria</taxon>
        <taxon>Candidatus Kentrum</taxon>
    </lineage>
</organism>
<dbReference type="EMBL" id="CAADEX010000010">
    <property type="protein sequence ID" value="VFJ45279.1"/>
    <property type="molecule type" value="Genomic_DNA"/>
</dbReference>
<evidence type="ECO:0000313" key="2">
    <source>
        <dbReference type="EMBL" id="VFJ45279.1"/>
    </source>
</evidence>
<protein>
    <recommendedName>
        <fullName evidence="1">DUF2281 domain-containing protein</fullName>
    </recommendedName>
</protein>
<sequence>MNHNDAERLTHQVARLPPERQIEVVDFVEFLLRGEQPARQSQEAREWQNLMLAQTGSLADWDNAEDEVWNNVPAV</sequence>
<accession>A0A450S0V8</accession>
<dbReference type="AlphaFoldDB" id="A0A450S0V8"/>
<feature type="domain" description="DUF2281" evidence="1">
    <location>
        <begin position="9"/>
        <end position="43"/>
    </location>
</feature>
<proteinExistence type="predicted"/>
<gene>
    <name evidence="2" type="ORF">BECKDK2373B_GA0170837_101016</name>
    <name evidence="3" type="ORF">BECKDK2373C_GA0170839_105614</name>
</gene>
<dbReference type="Pfam" id="PF10047">
    <property type="entry name" value="DUF2281"/>
    <property type="match status" value="1"/>
</dbReference>